<name>A0A1I2PIM1_9FIRM</name>
<proteinExistence type="predicted"/>
<gene>
    <name evidence="2" type="ORF">SAMN05660649_00833</name>
</gene>
<accession>A0A1I2PIM1</accession>
<evidence type="ECO:0000313" key="2">
    <source>
        <dbReference type="EMBL" id="SFG13847.1"/>
    </source>
</evidence>
<protein>
    <submittedName>
        <fullName evidence="2">Universal stress protein family protein</fullName>
    </submittedName>
</protein>
<dbReference type="Pfam" id="PF00582">
    <property type="entry name" value="Usp"/>
    <property type="match status" value="1"/>
</dbReference>
<dbReference type="Proteomes" id="UP000199337">
    <property type="component" value="Unassembled WGS sequence"/>
</dbReference>
<dbReference type="EMBL" id="FOOX01000002">
    <property type="protein sequence ID" value="SFG13847.1"/>
    <property type="molecule type" value="Genomic_DNA"/>
</dbReference>
<dbReference type="Gene3D" id="3.40.50.12370">
    <property type="match status" value="1"/>
</dbReference>
<reference evidence="3" key="1">
    <citation type="submission" date="2016-10" db="EMBL/GenBank/DDBJ databases">
        <authorList>
            <person name="Varghese N."/>
            <person name="Submissions S."/>
        </authorList>
    </citation>
    <scope>NUCLEOTIDE SEQUENCE [LARGE SCALE GENOMIC DNA]</scope>
    <source>
        <strain evidence="3">DSM 17038</strain>
    </source>
</reference>
<evidence type="ECO:0000259" key="1">
    <source>
        <dbReference type="Pfam" id="PF00582"/>
    </source>
</evidence>
<dbReference type="InterPro" id="IPR006016">
    <property type="entry name" value="UspA"/>
</dbReference>
<organism evidence="2 3">
    <name type="scientific">Desulfotruncus arcticus DSM 17038</name>
    <dbReference type="NCBI Taxonomy" id="1121424"/>
    <lineage>
        <taxon>Bacteria</taxon>
        <taxon>Bacillati</taxon>
        <taxon>Bacillota</taxon>
        <taxon>Clostridia</taxon>
        <taxon>Eubacteriales</taxon>
        <taxon>Desulfallaceae</taxon>
        <taxon>Desulfotruncus</taxon>
    </lineage>
</organism>
<evidence type="ECO:0000313" key="3">
    <source>
        <dbReference type="Proteomes" id="UP000199337"/>
    </source>
</evidence>
<feature type="domain" description="UspA" evidence="1">
    <location>
        <begin position="4"/>
        <end position="146"/>
    </location>
</feature>
<dbReference type="AlphaFoldDB" id="A0A1I2PIM1"/>
<sequence>MPAQILYVTDGSPSAREAGLTALELAGLWNASIRAVFIIDQSWAHILGDEWMSGAVTRAKFFSWLGEGLQKQASAVLDEFCDLAKSRQVQVQKQLLAGNTAKLLISLAREADLLVLPNPYAAGHPAEAGLKFNLNKLLRAIKCPVWLGGNMSRGRGC</sequence>
<dbReference type="RefSeq" id="WP_092468983.1">
    <property type="nucleotide sequence ID" value="NZ_FOOX01000002.1"/>
</dbReference>
<keyword evidence="3" id="KW-1185">Reference proteome</keyword>
<dbReference type="CDD" id="cd00293">
    <property type="entry name" value="USP-like"/>
    <property type="match status" value="1"/>
</dbReference>
<dbReference type="SUPFAM" id="SSF52402">
    <property type="entry name" value="Adenine nucleotide alpha hydrolases-like"/>
    <property type="match status" value="1"/>
</dbReference>
<dbReference type="STRING" id="341036.SAMN05660649_00833"/>